<dbReference type="OrthoDB" id="9768177at2"/>
<dbReference type="AlphaFoldDB" id="A0A069D334"/>
<sequence length="90" mass="9757">MKKQTEFLIKSLLLIWVMLTTVAVASVAYGSNGQQQQKEIKVTGRVTDQDGNPVIGATVRVEGASTGVITDMEGNYYISIMPVPNCLILI</sequence>
<dbReference type="SUPFAM" id="SSF49464">
    <property type="entry name" value="Carboxypeptidase regulatory domain-like"/>
    <property type="match status" value="1"/>
</dbReference>
<dbReference type="Gene3D" id="2.60.40.1120">
    <property type="entry name" value="Carboxypeptidase-like, regulatory domain"/>
    <property type="match status" value="1"/>
</dbReference>
<dbReference type="RefSeq" id="WP_052000639.1">
    <property type="nucleotide sequence ID" value="NZ_BAJS01000009.1"/>
</dbReference>
<dbReference type="Proteomes" id="UP000027601">
    <property type="component" value="Unassembled WGS sequence"/>
</dbReference>
<evidence type="ECO:0008006" key="3">
    <source>
        <dbReference type="Google" id="ProtNLM"/>
    </source>
</evidence>
<reference evidence="1 2" key="1">
    <citation type="journal article" date="2015" name="Microbes Environ.">
        <title>Distribution and evolution of nitrogen fixation genes in the phylum bacteroidetes.</title>
        <authorList>
            <person name="Inoue J."/>
            <person name="Oshima K."/>
            <person name="Suda W."/>
            <person name="Sakamoto M."/>
            <person name="Iino T."/>
            <person name="Noda S."/>
            <person name="Hongoh Y."/>
            <person name="Hattori M."/>
            <person name="Ohkuma M."/>
        </authorList>
    </citation>
    <scope>NUCLEOTIDE SEQUENCE [LARGE SCALE GENOMIC DNA]</scope>
    <source>
        <strain evidence="1 2">JCM 15093</strain>
    </source>
</reference>
<keyword evidence="2" id="KW-1185">Reference proteome</keyword>
<gene>
    <name evidence="1" type="ORF">JCM15093_1935</name>
</gene>
<organism evidence="1 2">
    <name type="scientific">Bacteroides graminisolvens DSM 19988 = JCM 15093</name>
    <dbReference type="NCBI Taxonomy" id="1121097"/>
    <lineage>
        <taxon>Bacteria</taxon>
        <taxon>Pseudomonadati</taxon>
        <taxon>Bacteroidota</taxon>
        <taxon>Bacteroidia</taxon>
        <taxon>Bacteroidales</taxon>
        <taxon>Bacteroidaceae</taxon>
        <taxon>Bacteroides</taxon>
    </lineage>
</organism>
<comment type="caution">
    <text evidence="1">The sequence shown here is derived from an EMBL/GenBank/DDBJ whole genome shotgun (WGS) entry which is preliminary data.</text>
</comment>
<proteinExistence type="predicted"/>
<evidence type="ECO:0000313" key="2">
    <source>
        <dbReference type="Proteomes" id="UP000027601"/>
    </source>
</evidence>
<dbReference type="EMBL" id="BAJS01000009">
    <property type="protein sequence ID" value="GAK36745.1"/>
    <property type="molecule type" value="Genomic_DNA"/>
</dbReference>
<name>A0A069D334_9BACE</name>
<evidence type="ECO:0000313" key="1">
    <source>
        <dbReference type="EMBL" id="GAK36745.1"/>
    </source>
</evidence>
<dbReference type="InterPro" id="IPR008969">
    <property type="entry name" value="CarboxyPept-like_regulatory"/>
</dbReference>
<dbReference type="Pfam" id="PF13620">
    <property type="entry name" value="CarboxypepD_reg"/>
    <property type="match status" value="1"/>
</dbReference>
<accession>A0A069D334</accession>
<protein>
    <recommendedName>
        <fullName evidence="3">TonB-dependent receptor</fullName>
    </recommendedName>
</protein>